<accession>A0ACD5BA40</accession>
<reference evidence="1" key="1">
    <citation type="submission" date="2023-10" db="EMBL/GenBank/DDBJ databases">
        <title>Whole genome sequencing of actinobacterial strain Amycolatopsis sp. (BCA-696) identifies the underlying plant growth-promoting genes.</title>
        <authorList>
            <person name="Gandham P."/>
            <person name="Vadla N."/>
            <person name="Saji A."/>
            <person name="Srinivas V."/>
            <person name="Ruperao P."/>
            <person name="Selvanayagam S."/>
            <person name="Saxena R.K."/>
            <person name="Rathore A."/>
            <person name="Gopalakrishnan S."/>
            <person name="Thakur V."/>
        </authorList>
    </citation>
    <scope>NUCLEOTIDE SEQUENCE</scope>
    <source>
        <strain evidence="1">BCA-696</strain>
    </source>
</reference>
<evidence type="ECO:0000313" key="2">
    <source>
        <dbReference type="Proteomes" id="UP001456344"/>
    </source>
</evidence>
<proteinExistence type="predicted"/>
<sequence>MSTVECASTANPSQQVFHAEITSVMPAEPKNVTSAESSTSARPAYSSRAWVADHSSSATAVSTSPAMHTMSNIVDHLGLRGGYPVVPNLHSHHPLIGNVDEGRPLSTPCRRMI</sequence>
<gene>
    <name evidence="1" type="ORF">LCL61_11920</name>
</gene>
<dbReference type="Proteomes" id="UP001456344">
    <property type="component" value="Chromosome"/>
</dbReference>
<evidence type="ECO:0000313" key="1">
    <source>
        <dbReference type="EMBL" id="WYW16257.1"/>
    </source>
</evidence>
<keyword evidence="2" id="KW-1185">Reference proteome</keyword>
<organism evidence="1 2">
    <name type="scientific">Amycolatopsis coloradensis</name>
    <dbReference type="NCBI Taxonomy" id="76021"/>
    <lineage>
        <taxon>Bacteria</taxon>
        <taxon>Bacillati</taxon>
        <taxon>Actinomycetota</taxon>
        <taxon>Actinomycetes</taxon>
        <taxon>Pseudonocardiales</taxon>
        <taxon>Pseudonocardiaceae</taxon>
        <taxon>Amycolatopsis</taxon>
    </lineage>
</organism>
<dbReference type="EMBL" id="CP150484">
    <property type="protein sequence ID" value="WYW16257.1"/>
    <property type="molecule type" value="Genomic_DNA"/>
</dbReference>
<protein>
    <submittedName>
        <fullName evidence="1">Uncharacterized protein</fullName>
    </submittedName>
</protein>
<name>A0ACD5BA40_9PSEU</name>